<dbReference type="EMBL" id="WMQE01000006">
    <property type="protein sequence ID" value="MTK20549.1"/>
    <property type="molecule type" value="Genomic_DNA"/>
</dbReference>
<keyword evidence="6" id="KW-0050">Antiport</keyword>
<keyword evidence="10" id="KW-0406">Ion transport</keyword>
<evidence type="ECO:0000313" key="13">
    <source>
        <dbReference type="EMBL" id="MTK20549.1"/>
    </source>
</evidence>
<reference evidence="13 14" key="1">
    <citation type="journal article" date="2019" name="Nat. Med.">
        <title>A library of human gut bacterial isolates paired with longitudinal multiomics data enables mechanistic microbiome research.</title>
        <authorList>
            <person name="Poyet M."/>
            <person name="Groussin M."/>
            <person name="Gibbons S.M."/>
            <person name="Avila-Pacheco J."/>
            <person name="Jiang X."/>
            <person name="Kearney S.M."/>
            <person name="Perrotta A.R."/>
            <person name="Berdy B."/>
            <person name="Zhao S."/>
            <person name="Lieberman T.D."/>
            <person name="Swanson P.K."/>
            <person name="Smith M."/>
            <person name="Roesemann S."/>
            <person name="Alexander J.E."/>
            <person name="Rich S.A."/>
            <person name="Livny J."/>
            <person name="Vlamakis H."/>
            <person name="Clish C."/>
            <person name="Bullock K."/>
            <person name="Deik A."/>
            <person name="Scott J."/>
            <person name="Pierce K.A."/>
            <person name="Xavier R.J."/>
            <person name="Alm E.J."/>
        </authorList>
    </citation>
    <scope>NUCLEOTIDE SEQUENCE [LARGE SCALE GENOMIC DNA]</scope>
    <source>
        <strain evidence="13 14">BIOML-A198</strain>
    </source>
</reference>
<evidence type="ECO:0000256" key="10">
    <source>
        <dbReference type="ARBA" id="ARBA00023065"/>
    </source>
</evidence>
<evidence type="ECO:0000256" key="6">
    <source>
        <dbReference type="ARBA" id="ARBA00022449"/>
    </source>
</evidence>
<accession>A0A6A8SFU0</accession>
<dbReference type="RefSeq" id="WP_006784081.1">
    <property type="nucleotide sequence ID" value="NZ_CABJBH010000026.1"/>
</dbReference>
<evidence type="ECO:0000256" key="4">
    <source>
        <dbReference type="ARBA" id="ARBA00020268"/>
    </source>
</evidence>
<comment type="function">
    <text evidence="1">Multidrug efflux pump.</text>
</comment>
<keyword evidence="9" id="KW-1133">Transmembrane helix</keyword>
<keyword evidence="8" id="KW-0812">Transmembrane</keyword>
<keyword evidence="5" id="KW-0813">Transport</keyword>
<comment type="subcellular location">
    <subcellularLocation>
        <location evidence="2">Cell membrane</location>
        <topology evidence="2">Multi-pass membrane protein</topology>
    </subcellularLocation>
</comment>
<evidence type="ECO:0000256" key="9">
    <source>
        <dbReference type="ARBA" id="ARBA00022989"/>
    </source>
</evidence>
<dbReference type="GO" id="GO:0006811">
    <property type="term" value="P:monoatomic ion transport"/>
    <property type="evidence" value="ECO:0007669"/>
    <property type="project" value="UniProtKB-KW"/>
</dbReference>
<evidence type="ECO:0000256" key="12">
    <source>
        <dbReference type="ARBA" id="ARBA00031636"/>
    </source>
</evidence>
<protein>
    <recommendedName>
        <fullName evidence="4">Probable multidrug resistance protein NorM</fullName>
    </recommendedName>
    <alternativeName>
        <fullName evidence="12">Multidrug-efflux transporter</fullName>
    </alternativeName>
</protein>
<evidence type="ECO:0000313" key="14">
    <source>
        <dbReference type="Proteomes" id="UP000487649"/>
    </source>
</evidence>
<evidence type="ECO:0000256" key="5">
    <source>
        <dbReference type="ARBA" id="ARBA00022448"/>
    </source>
</evidence>
<sequence length="453" mass="49787">MKFKDHFKSNASFYKDLWIIALPIALQQLVTSSLNMVDTLMVGKVGVDAVAAVGVSNQYYFLLNMIMFGIYSGGMVYFAQYWGKKDVKSIHRLLGFTLVLGGILSIIFGGLAFFIPEKIISIFTPDVAVQSLGAQYLKIACLSYPFMILSFGYSMGLRAVEKPKFSMIASIIALTLNTILNYLLIFGAFGLPQLGVIGAAIATLVSRIVEFILIMFFAYFKTETMNPKLSVLLSFNKELISKLITTSLPVVINECFWGLGTTAYLVIYGQINVESISIMNIVTSIFNIFFIAAIGVGNASTVMLGKQLGAGEKDKTYDHAILFLKTGVVLGILSSLILIACIPLILPMYQNFESSTLKLMGQVLVIFAFGLTFRFINIINIVGIFRAGGDTKYAMILELGILWTVGVLGAFIAVNLFNAPLLIVAMIVQLEEIVKVVIGIFRVRSKKWINTLV</sequence>
<name>A0A6A8SFU0_9FIRM</name>
<dbReference type="PANTHER" id="PTHR43298">
    <property type="entry name" value="MULTIDRUG RESISTANCE PROTEIN NORM-RELATED"/>
    <property type="match status" value="1"/>
</dbReference>
<dbReference type="InterPro" id="IPR002528">
    <property type="entry name" value="MATE_fam"/>
</dbReference>
<dbReference type="PANTHER" id="PTHR43298:SF2">
    <property type="entry name" value="FMN_FAD EXPORTER YEEO-RELATED"/>
    <property type="match status" value="1"/>
</dbReference>
<dbReference type="PIRSF" id="PIRSF006603">
    <property type="entry name" value="DinF"/>
    <property type="match status" value="1"/>
</dbReference>
<proteinExistence type="inferred from homology"/>
<dbReference type="Pfam" id="PF01554">
    <property type="entry name" value="MatE"/>
    <property type="match status" value="2"/>
</dbReference>
<dbReference type="AlphaFoldDB" id="A0A6A8SFU0"/>
<evidence type="ECO:0000256" key="3">
    <source>
        <dbReference type="ARBA" id="ARBA00010199"/>
    </source>
</evidence>
<dbReference type="GO" id="GO:0015297">
    <property type="term" value="F:antiporter activity"/>
    <property type="evidence" value="ECO:0007669"/>
    <property type="project" value="UniProtKB-KW"/>
</dbReference>
<gene>
    <name evidence="13" type="ORF">GMA92_03740</name>
</gene>
<dbReference type="GO" id="GO:0042910">
    <property type="term" value="F:xenobiotic transmembrane transporter activity"/>
    <property type="evidence" value="ECO:0007669"/>
    <property type="project" value="InterPro"/>
</dbReference>
<evidence type="ECO:0000256" key="11">
    <source>
        <dbReference type="ARBA" id="ARBA00023136"/>
    </source>
</evidence>
<keyword evidence="11" id="KW-0472">Membrane</keyword>
<evidence type="ECO:0000256" key="2">
    <source>
        <dbReference type="ARBA" id="ARBA00004651"/>
    </source>
</evidence>
<dbReference type="NCBIfam" id="TIGR00797">
    <property type="entry name" value="matE"/>
    <property type="match status" value="1"/>
</dbReference>
<dbReference type="Proteomes" id="UP000487649">
    <property type="component" value="Unassembled WGS sequence"/>
</dbReference>
<dbReference type="CDD" id="cd13134">
    <property type="entry name" value="MATE_like_8"/>
    <property type="match status" value="1"/>
</dbReference>
<dbReference type="InterPro" id="IPR048279">
    <property type="entry name" value="MdtK-like"/>
</dbReference>
<dbReference type="InterPro" id="IPR050222">
    <property type="entry name" value="MATE_MdtK"/>
</dbReference>
<keyword evidence="7" id="KW-1003">Cell membrane</keyword>
<evidence type="ECO:0000256" key="7">
    <source>
        <dbReference type="ARBA" id="ARBA00022475"/>
    </source>
</evidence>
<evidence type="ECO:0000256" key="1">
    <source>
        <dbReference type="ARBA" id="ARBA00003408"/>
    </source>
</evidence>
<dbReference type="GeneID" id="60059739"/>
<comment type="caution">
    <text evidence="13">The sequence shown here is derived from an EMBL/GenBank/DDBJ whole genome shotgun (WGS) entry which is preliminary data.</text>
</comment>
<evidence type="ECO:0000256" key="8">
    <source>
        <dbReference type="ARBA" id="ARBA00022692"/>
    </source>
</evidence>
<organism evidence="13 14">
    <name type="scientific">Turicibacter sanguinis</name>
    <dbReference type="NCBI Taxonomy" id="154288"/>
    <lineage>
        <taxon>Bacteria</taxon>
        <taxon>Bacillati</taxon>
        <taxon>Bacillota</taxon>
        <taxon>Erysipelotrichia</taxon>
        <taxon>Erysipelotrichales</taxon>
        <taxon>Turicibacteraceae</taxon>
        <taxon>Turicibacter</taxon>
    </lineage>
</organism>
<comment type="similarity">
    <text evidence="3">Belongs to the multi antimicrobial extrusion (MATE) (TC 2.A.66.1) family.</text>
</comment>
<dbReference type="GO" id="GO:0005886">
    <property type="term" value="C:plasma membrane"/>
    <property type="evidence" value="ECO:0007669"/>
    <property type="project" value="UniProtKB-SubCell"/>
</dbReference>